<keyword evidence="1" id="KW-0472">Membrane</keyword>
<dbReference type="Pfam" id="PF01841">
    <property type="entry name" value="Transglut_core"/>
    <property type="match status" value="1"/>
</dbReference>
<feature type="transmembrane region" description="Helical" evidence="1">
    <location>
        <begin position="129"/>
        <end position="148"/>
    </location>
</feature>
<sequence length="733" mass="85140">MTNRKYFLKYDWLTSVSFLWIWIVAQQWLTYTEPFWFKETTSLVGRTLIIVVLIEVLLPVKRIYRILLECGIILLVLRYTLIEYDVYKPIGEGFDYYISRFHPYIWFAFGAALICLFLAKFIMTQKRILVFMGLNIVAIAILDSFSSMILWDEAAWMVLAMMGWLVSHHFQGFKRKYPEGWRNLLEYPFEMIAHIVLIFSVIFLLGVNMPKISPILQDPYSAWTGRNESVGEREKQPEVGVLDVQPSVSGYSVEDNELGGAFEFDYSLVMTVHSPKRNYWRGETRSIYSGTGWENESKEPNKFEDVVVEEELKQATETMLQTEKVQQTMKFQDSNEFPVLFGAYAITSVQTLDGEKDMRGIQWKDSQAELHWNSESNPSQYPETYSITSEVPIVPVEELRKKSFEDLYGDSNEKDYLQIPDGFPKRVKELAKDLTESAVTPYEKITLLQTYLQTNYEYTNTPNLSLKKSDDFVDSFLFEIREGYCNYFSTSMAMMSRSLGIPARWVKGYAPGSQPQMDEFRMMRPEQMDPDSYRVTNADAHSWVEVYFGPYGWIPIEATPGFTMPLYTGSESVDETETDQLNSEEGDDKEGVNSTYWGLKSPWIKGGVITVITVLLLWLGYIGWRSGDSLHFLIRRLRMRKKLSPAEKVVIETERCLRYVHKQGMTREKHETLREAVMKWQESAPNLEPTLSALLQIFEKARYSPETIASDEWRVVQKVGEQLKVSLRAKNKR</sequence>
<keyword evidence="1" id="KW-1133">Transmembrane helix</keyword>
<dbReference type="InterPro" id="IPR025403">
    <property type="entry name" value="TgpA-like_C"/>
</dbReference>
<dbReference type="Pfam" id="PF13559">
    <property type="entry name" value="DUF4129"/>
    <property type="match status" value="1"/>
</dbReference>
<dbReference type="SMART" id="SM00460">
    <property type="entry name" value="TGc"/>
    <property type="match status" value="1"/>
</dbReference>
<feature type="transmembrane region" description="Helical" evidence="1">
    <location>
        <begin position="12"/>
        <end position="31"/>
    </location>
</feature>
<dbReference type="Proteomes" id="UP000077355">
    <property type="component" value="Unassembled WGS sequence"/>
</dbReference>
<dbReference type="AlphaFoldDB" id="A0A162K4W5"/>
<protein>
    <recommendedName>
        <fullName evidence="2">Transglutaminase-like domain-containing protein</fullName>
    </recommendedName>
</protein>
<feature type="transmembrane region" description="Helical" evidence="1">
    <location>
        <begin position="154"/>
        <end position="170"/>
    </location>
</feature>
<feature type="transmembrane region" description="Helical" evidence="1">
    <location>
        <begin position="43"/>
        <end position="60"/>
    </location>
</feature>
<feature type="transmembrane region" description="Helical" evidence="1">
    <location>
        <begin position="67"/>
        <end position="84"/>
    </location>
</feature>
<dbReference type="PANTHER" id="PTHR42736:SF1">
    <property type="entry name" value="PROTEIN-GLUTAMINE GAMMA-GLUTAMYLTRANSFERASE"/>
    <property type="match status" value="1"/>
</dbReference>
<name>A0A162K4W5_9BACL</name>
<comment type="caution">
    <text evidence="3">The sequence shown here is derived from an EMBL/GenBank/DDBJ whole genome shotgun (WGS) entry which is preliminary data.</text>
</comment>
<dbReference type="InterPro" id="IPR021878">
    <property type="entry name" value="TgpA_N"/>
</dbReference>
<dbReference type="Pfam" id="PF11992">
    <property type="entry name" value="TgpA_N"/>
    <property type="match status" value="1"/>
</dbReference>
<dbReference type="PANTHER" id="PTHR42736">
    <property type="entry name" value="PROTEIN-GLUTAMINE GAMMA-GLUTAMYLTRANSFERASE"/>
    <property type="match status" value="1"/>
</dbReference>
<keyword evidence="4" id="KW-1185">Reference proteome</keyword>
<organism evidence="3 4">
    <name type="scientific">Paenibacillus antarcticus</name>
    <dbReference type="NCBI Taxonomy" id="253703"/>
    <lineage>
        <taxon>Bacteria</taxon>
        <taxon>Bacillati</taxon>
        <taxon>Bacillota</taxon>
        <taxon>Bacilli</taxon>
        <taxon>Bacillales</taxon>
        <taxon>Paenibacillaceae</taxon>
        <taxon>Paenibacillus</taxon>
    </lineage>
</organism>
<dbReference type="InterPro" id="IPR038765">
    <property type="entry name" value="Papain-like_cys_pep_sf"/>
</dbReference>
<proteinExistence type="predicted"/>
<dbReference type="InterPro" id="IPR002931">
    <property type="entry name" value="Transglutaminase-like"/>
</dbReference>
<dbReference type="EMBL" id="LVJI01000030">
    <property type="protein sequence ID" value="OAB43056.1"/>
    <property type="molecule type" value="Genomic_DNA"/>
</dbReference>
<feature type="domain" description="Transglutaminase-like" evidence="2">
    <location>
        <begin position="477"/>
        <end position="560"/>
    </location>
</feature>
<accession>A0A162K4W5</accession>
<gene>
    <name evidence="3" type="ORF">PBAT_18835</name>
</gene>
<evidence type="ECO:0000313" key="3">
    <source>
        <dbReference type="EMBL" id="OAB43056.1"/>
    </source>
</evidence>
<feature type="transmembrane region" description="Helical" evidence="1">
    <location>
        <begin position="191"/>
        <end position="209"/>
    </location>
</feature>
<dbReference type="RefSeq" id="WP_068651811.1">
    <property type="nucleotide sequence ID" value="NZ_CP043611.1"/>
</dbReference>
<keyword evidence="1" id="KW-0812">Transmembrane</keyword>
<reference evidence="3 4" key="1">
    <citation type="submission" date="2016-03" db="EMBL/GenBank/DDBJ databases">
        <title>Draft genome sequence of Paenibacillus antarcticus CECT 5836.</title>
        <authorList>
            <person name="Shin S.-K."/>
            <person name="Yi H."/>
        </authorList>
    </citation>
    <scope>NUCLEOTIDE SEQUENCE [LARGE SCALE GENOMIC DNA]</scope>
    <source>
        <strain evidence="3 4">CECT 5836</strain>
    </source>
</reference>
<feature type="transmembrane region" description="Helical" evidence="1">
    <location>
        <begin position="104"/>
        <end position="122"/>
    </location>
</feature>
<dbReference type="SUPFAM" id="SSF54001">
    <property type="entry name" value="Cysteine proteinases"/>
    <property type="match status" value="1"/>
</dbReference>
<evidence type="ECO:0000259" key="2">
    <source>
        <dbReference type="SMART" id="SM00460"/>
    </source>
</evidence>
<evidence type="ECO:0000256" key="1">
    <source>
        <dbReference type="SAM" id="Phobius"/>
    </source>
</evidence>
<dbReference type="Gene3D" id="3.10.620.30">
    <property type="match status" value="1"/>
</dbReference>
<dbReference type="InterPro" id="IPR052901">
    <property type="entry name" value="Bact_TGase-like"/>
</dbReference>
<evidence type="ECO:0000313" key="4">
    <source>
        <dbReference type="Proteomes" id="UP000077355"/>
    </source>
</evidence>
<dbReference type="OrthoDB" id="9804872at2"/>